<dbReference type="Pfam" id="PF02626">
    <property type="entry name" value="CT_A_B"/>
    <property type="match status" value="1"/>
</dbReference>
<keyword evidence="1" id="KW-0547">Nucleotide-binding</keyword>
<reference evidence="5" key="2">
    <citation type="submission" date="2023-08" db="EMBL/GenBank/DDBJ databases">
        <authorList>
            <person name="Luo J."/>
        </authorList>
    </citation>
    <scope>NUCLEOTIDE SEQUENCE</scope>
    <source>
        <strain evidence="5">DSM 25064</strain>
    </source>
</reference>
<reference evidence="5" key="1">
    <citation type="journal article" date="2010" name="Int. J. Syst. Evol. Microbiol.">
        <title>Porticoccus litoralis gen. nov., sp. nov., a gammaproteobacterium isolated from the Yellow Sea.</title>
        <authorList>
            <person name="Oh H.M."/>
            <person name="Kim H."/>
            <person name="Kim K.M."/>
            <person name="Min G.S."/>
            <person name="Cho J.C."/>
        </authorList>
    </citation>
    <scope>NUCLEOTIDE SEQUENCE</scope>
    <source>
        <strain evidence="5">DSM 25064</strain>
    </source>
</reference>
<dbReference type="GO" id="GO:0016787">
    <property type="term" value="F:hydrolase activity"/>
    <property type="evidence" value="ECO:0007669"/>
    <property type="project" value="UniProtKB-KW"/>
</dbReference>
<dbReference type="EMBL" id="JAUUUU010000001">
    <property type="protein sequence ID" value="MDP1519537.1"/>
    <property type="molecule type" value="Genomic_DNA"/>
</dbReference>
<protein>
    <submittedName>
        <fullName evidence="5">Biotin-dependent carboxyltransferase family protein</fullName>
    </submittedName>
</protein>
<accession>A0AAW8B146</accession>
<dbReference type="InterPro" id="IPR003778">
    <property type="entry name" value="CT_A_B"/>
</dbReference>
<sequence>MSAVGFQVIKPGVMTLIQDGGRIGYHRLGLTTGGPADSLAFAWANRLCGNPSGASSLEITVGGLELVAEVTTRIAVCGADMPLAINGRPIEGWRSHSVYPGDKISVGFARAGVRAYLATAGGLMVPAVLGSTATVLREGIGGMEGRKLVGGDRLPCPQVDSGDCLKVPTGYRPVYNRRVLLRMVMGYQHDAFAPSERERFYAGEYQVSSQSDRMGYRLEGPAVHCRMPDMLSEGICLGAVQVPPDGQPIVLLSDRQTIGGYPKLGAVLSVDLPLLAQLPAGGRVSFAPITVDKARQVRLQATKQFEQIQPVVCPSKEPSAG</sequence>
<organism evidence="5 6">
    <name type="scientific">Porticoccus litoralis</name>
    <dbReference type="NCBI Taxonomy" id="434086"/>
    <lineage>
        <taxon>Bacteria</taxon>
        <taxon>Pseudomonadati</taxon>
        <taxon>Pseudomonadota</taxon>
        <taxon>Gammaproteobacteria</taxon>
        <taxon>Cellvibrionales</taxon>
        <taxon>Porticoccaceae</taxon>
        <taxon>Porticoccus</taxon>
    </lineage>
</organism>
<evidence type="ECO:0000313" key="6">
    <source>
        <dbReference type="Proteomes" id="UP001178354"/>
    </source>
</evidence>
<dbReference type="GO" id="GO:0005524">
    <property type="term" value="F:ATP binding"/>
    <property type="evidence" value="ECO:0007669"/>
    <property type="project" value="UniProtKB-KW"/>
</dbReference>
<dbReference type="AlphaFoldDB" id="A0AAW8B146"/>
<evidence type="ECO:0000256" key="3">
    <source>
        <dbReference type="ARBA" id="ARBA00022840"/>
    </source>
</evidence>
<dbReference type="InterPro" id="IPR052708">
    <property type="entry name" value="PxpC"/>
</dbReference>
<keyword evidence="6" id="KW-1185">Reference proteome</keyword>
<gene>
    <name evidence="5" type="ORF">Q8A57_00965</name>
</gene>
<dbReference type="Proteomes" id="UP001178354">
    <property type="component" value="Unassembled WGS sequence"/>
</dbReference>
<feature type="domain" description="Carboxyltransferase" evidence="4">
    <location>
        <begin position="27"/>
        <end position="302"/>
    </location>
</feature>
<proteinExistence type="predicted"/>
<dbReference type="SUPFAM" id="SSF50891">
    <property type="entry name" value="Cyclophilin-like"/>
    <property type="match status" value="1"/>
</dbReference>
<dbReference type="NCBIfam" id="TIGR00724">
    <property type="entry name" value="urea_amlyse_rel"/>
    <property type="match status" value="1"/>
</dbReference>
<evidence type="ECO:0000256" key="2">
    <source>
        <dbReference type="ARBA" id="ARBA00022801"/>
    </source>
</evidence>
<dbReference type="Gene3D" id="2.40.100.10">
    <property type="entry name" value="Cyclophilin-like"/>
    <property type="match status" value="1"/>
</dbReference>
<keyword evidence="3" id="KW-0067">ATP-binding</keyword>
<comment type="caution">
    <text evidence="5">The sequence shown here is derived from an EMBL/GenBank/DDBJ whole genome shotgun (WGS) entry which is preliminary data.</text>
</comment>
<evidence type="ECO:0000256" key="1">
    <source>
        <dbReference type="ARBA" id="ARBA00022741"/>
    </source>
</evidence>
<dbReference type="InterPro" id="IPR029000">
    <property type="entry name" value="Cyclophilin-like_dom_sf"/>
</dbReference>
<name>A0AAW8B146_9GAMM</name>
<dbReference type="PANTHER" id="PTHR43309">
    <property type="entry name" value="5-OXOPROLINASE SUBUNIT C"/>
    <property type="match status" value="1"/>
</dbReference>
<dbReference type="PANTHER" id="PTHR43309:SF4">
    <property type="entry name" value="CARBOXYLTRANSFERASE DOMAIN-CONTAINING PROTEIN"/>
    <property type="match status" value="1"/>
</dbReference>
<evidence type="ECO:0000259" key="4">
    <source>
        <dbReference type="SMART" id="SM00797"/>
    </source>
</evidence>
<dbReference type="RefSeq" id="WP_305169051.1">
    <property type="nucleotide sequence ID" value="NZ_JAUUUU010000001.1"/>
</dbReference>
<keyword evidence="2" id="KW-0378">Hydrolase</keyword>
<dbReference type="SMART" id="SM00797">
    <property type="entry name" value="AHS2"/>
    <property type="match status" value="1"/>
</dbReference>
<evidence type="ECO:0000313" key="5">
    <source>
        <dbReference type="EMBL" id="MDP1519537.1"/>
    </source>
</evidence>